<gene>
    <name evidence="1" type="ORF">SCLCIDRAFT_134357</name>
</gene>
<evidence type="ECO:0000313" key="1">
    <source>
        <dbReference type="EMBL" id="KIM55615.1"/>
    </source>
</evidence>
<evidence type="ECO:0000313" key="2">
    <source>
        <dbReference type="Proteomes" id="UP000053989"/>
    </source>
</evidence>
<proteinExistence type="predicted"/>
<reference evidence="1 2" key="1">
    <citation type="submission" date="2014-04" db="EMBL/GenBank/DDBJ databases">
        <authorList>
            <consortium name="DOE Joint Genome Institute"/>
            <person name="Kuo A."/>
            <person name="Kohler A."/>
            <person name="Nagy L.G."/>
            <person name="Floudas D."/>
            <person name="Copeland A."/>
            <person name="Barry K.W."/>
            <person name="Cichocki N."/>
            <person name="Veneault-Fourrey C."/>
            <person name="LaButti K."/>
            <person name="Lindquist E.A."/>
            <person name="Lipzen A."/>
            <person name="Lundell T."/>
            <person name="Morin E."/>
            <person name="Murat C."/>
            <person name="Sun H."/>
            <person name="Tunlid A."/>
            <person name="Henrissat B."/>
            <person name="Grigoriev I.V."/>
            <person name="Hibbett D.S."/>
            <person name="Martin F."/>
            <person name="Nordberg H.P."/>
            <person name="Cantor M.N."/>
            <person name="Hua S.X."/>
        </authorList>
    </citation>
    <scope>NUCLEOTIDE SEQUENCE [LARGE SCALE GENOMIC DNA]</scope>
    <source>
        <strain evidence="1 2">Foug A</strain>
    </source>
</reference>
<organism evidence="1 2">
    <name type="scientific">Scleroderma citrinum Foug A</name>
    <dbReference type="NCBI Taxonomy" id="1036808"/>
    <lineage>
        <taxon>Eukaryota</taxon>
        <taxon>Fungi</taxon>
        <taxon>Dikarya</taxon>
        <taxon>Basidiomycota</taxon>
        <taxon>Agaricomycotina</taxon>
        <taxon>Agaricomycetes</taxon>
        <taxon>Agaricomycetidae</taxon>
        <taxon>Boletales</taxon>
        <taxon>Sclerodermatineae</taxon>
        <taxon>Sclerodermataceae</taxon>
        <taxon>Scleroderma</taxon>
    </lineage>
</organism>
<accession>A0A0C3D4C9</accession>
<dbReference type="EMBL" id="KN822131">
    <property type="protein sequence ID" value="KIM55615.1"/>
    <property type="molecule type" value="Genomic_DNA"/>
</dbReference>
<dbReference type="Proteomes" id="UP000053989">
    <property type="component" value="Unassembled WGS sequence"/>
</dbReference>
<dbReference type="InParanoid" id="A0A0C3D4C9"/>
<sequence length="83" mass="9928">HLHCFRCSNTPYCLQCGNTHLETIHHLFYECLRYERDHLILERALGRDTHSLLYILMRESACKYLLHYIDAMKHFQATFGEVS</sequence>
<dbReference type="HOGENOM" id="CLU_146165_1_0_1"/>
<dbReference type="AlphaFoldDB" id="A0A0C3D4C9"/>
<feature type="non-terminal residue" evidence="1">
    <location>
        <position position="1"/>
    </location>
</feature>
<keyword evidence="2" id="KW-1185">Reference proteome</keyword>
<dbReference type="STRING" id="1036808.A0A0C3D4C9"/>
<evidence type="ECO:0008006" key="3">
    <source>
        <dbReference type="Google" id="ProtNLM"/>
    </source>
</evidence>
<protein>
    <recommendedName>
        <fullName evidence="3">Reverse transcriptase zinc-binding domain-containing protein</fullName>
    </recommendedName>
</protein>
<reference evidence="2" key="2">
    <citation type="submission" date="2015-01" db="EMBL/GenBank/DDBJ databases">
        <title>Evolutionary Origins and Diversification of the Mycorrhizal Mutualists.</title>
        <authorList>
            <consortium name="DOE Joint Genome Institute"/>
            <consortium name="Mycorrhizal Genomics Consortium"/>
            <person name="Kohler A."/>
            <person name="Kuo A."/>
            <person name="Nagy L.G."/>
            <person name="Floudas D."/>
            <person name="Copeland A."/>
            <person name="Barry K.W."/>
            <person name="Cichocki N."/>
            <person name="Veneault-Fourrey C."/>
            <person name="LaButti K."/>
            <person name="Lindquist E.A."/>
            <person name="Lipzen A."/>
            <person name="Lundell T."/>
            <person name="Morin E."/>
            <person name="Murat C."/>
            <person name="Riley R."/>
            <person name="Ohm R."/>
            <person name="Sun H."/>
            <person name="Tunlid A."/>
            <person name="Henrissat B."/>
            <person name="Grigoriev I.V."/>
            <person name="Hibbett D.S."/>
            <person name="Martin F."/>
        </authorList>
    </citation>
    <scope>NUCLEOTIDE SEQUENCE [LARGE SCALE GENOMIC DNA]</scope>
    <source>
        <strain evidence="2">Foug A</strain>
    </source>
</reference>
<name>A0A0C3D4C9_9AGAM</name>